<gene>
    <name evidence="1" type="ORF">OESDEN_18083</name>
</gene>
<protein>
    <recommendedName>
        <fullName evidence="3">FERM domain-containing protein</fullName>
    </recommendedName>
</protein>
<name>A0A0B1SGB8_OESDE</name>
<keyword evidence="2" id="KW-1185">Reference proteome</keyword>
<evidence type="ECO:0000313" key="2">
    <source>
        <dbReference type="Proteomes" id="UP000053660"/>
    </source>
</evidence>
<evidence type="ECO:0000313" key="1">
    <source>
        <dbReference type="EMBL" id="KHJ82225.1"/>
    </source>
</evidence>
<dbReference type="Proteomes" id="UP000053660">
    <property type="component" value="Unassembled WGS sequence"/>
</dbReference>
<dbReference type="EMBL" id="KN581224">
    <property type="protein sequence ID" value="KHJ82225.1"/>
    <property type="molecule type" value="Genomic_DNA"/>
</dbReference>
<evidence type="ECO:0008006" key="3">
    <source>
        <dbReference type="Google" id="ProtNLM"/>
    </source>
</evidence>
<sequence length="27" mass="3075">MLFHCGGHYVLLANTKQRALYSFSEST</sequence>
<organism evidence="1 2">
    <name type="scientific">Oesophagostomum dentatum</name>
    <name type="common">Nodular worm</name>
    <dbReference type="NCBI Taxonomy" id="61180"/>
    <lineage>
        <taxon>Eukaryota</taxon>
        <taxon>Metazoa</taxon>
        <taxon>Ecdysozoa</taxon>
        <taxon>Nematoda</taxon>
        <taxon>Chromadorea</taxon>
        <taxon>Rhabditida</taxon>
        <taxon>Rhabditina</taxon>
        <taxon>Rhabditomorpha</taxon>
        <taxon>Strongyloidea</taxon>
        <taxon>Strongylidae</taxon>
        <taxon>Oesophagostomum</taxon>
    </lineage>
</organism>
<dbReference type="AlphaFoldDB" id="A0A0B1SGB8"/>
<reference evidence="1 2" key="1">
    <citation type="submission" date="2014-03" db="EMBL/GenBank/DDBJ databases">
        <title>Draft genome of the hookworm Oesophagostomum dentatum.</title>
        <authorList>
            <person name="Mitreva M."/>
        </authorList>
    </citation>
    <scope>NUCLEOTIDE SEQUENCE [LARGE SCALE GENOMIC DNA]</scope>
    <source>
        <strain evidence="1 2">OD-Hann</strain>
    </source>
</reference>
<accession>A0A0B1SGB8</accession>
<proteinExistence type="predicted"/>